<evidence type="ECO:0000313" key="2">
    <source>
        <dbReference type="Proteomes" id="UP000305881"/>
    </source>
</evidence>
<name>A0A4P9USB7_METBY</name>
<accession>A0A4P9USB7</accession>
<organism evidence="1 2">
    <name type="scientific">Methylotuvimicrobium buryatense</name>
    <name type="common">Methylomicrobium buryatense</name>
    <dbReference type="NCBI Taxonomy" id="95641"/>
    <lineage>
        <taxon>Bacteria</taxon>
        <taxon>Pseudomonadati</taxon>
        <taxon>Pseudomonadota</taxon>
        <taxon>Gammaproteobacteria</taxon>
        <taxon>Methylococcales</taxon>
        <taxon>Methylococcaceae</taxon>
        <taxon>Methylotuvimicrobium</taxon>
    </lineage>
</organism>
<dbReference type="AlphaFoldDB" id="A0A4P9USB7"/>
<dbReference type="STRING" id="675511.GCA_000341735_03251"/>
<dbReference type="Proteomes" id="UP000305881">
    <property type="component" value="Chromosome"/>
</dbReference>
<keyword evidence="2" id="KW-1185">Reference proteome</keyword>
<protein>
    <submittedName>
        <fullName evidence="1">Uncharacterized protein</fullName>
    </submittedName>
</protein>
<dbReference type="KEGG" id="mbur:EQU24_20880"/>
<gene>
    <name evidence="1" type="ORF">EQU24_20880</name>
</gene>
<dbReference type="RefSeq" id="WP_017841694.1">
    <property type="nucleotide sequence ID" value="NZ_CP035467.1"/>
</dbReference>
<evidence type="ECO:0000313" key="1">
    <source>
        <dbReference type="EMBL" id="QCW84414.1"/>
    </source>
</evidence>
<dbReference type="EMBL" id="CP035467">
    <property type="protein sequence ID" value="QCW84414.1"/>
    <property type="molecule type" value="Genomic_DNA"/>
</dbReference>
<proteinExistence type="predicted"/>
<sequence length="80" mass="9309">MMKQQEEYVTKKDASVFWKAFFEVLSGSSLYASQGHINLEQRGDAMNKMSDLERLRGDWQKIGADFRVSINKAKQTTERF</sequence>
<reference evidence="2" key="1">
    <citation type="journal article" date="2019" name="J. Bacteriol.">
        <title>A Mutagenic Screen Identifies a TonB-Dependent Receptor Required for the Lanthanide Metal Switch in the Type I Methanotroph 'Methylotuvimicrobium buryatense' 5GB1C.</title>
        <authorList>
            <person name="Groom J.D."/>
            <person name="Ford S.M."/>
            <person name="Pesesky M.W."/>
            <person name="Lidstrom M.E."/>
        </authorList>
    </citation>
    <scope>NUCLEOTIDE SEQUENCE [LARGE SCALE GENOMIC DNA]</scope>
    <source>
        <strain evidence="2">5GB1C</strain>
    </source>
</reference>